<comment type="caution">
    <text evidence="1">The sequence shown here is derived from an EMBL/GenBank/DDBJ whole genome shotgun (WGS) entry which is preliminary data.</text>
</comment>
<dbReference type="InterPro" id="IPR022025">
    <property type="entry name" value="Amidoligase_2"/>
</dbReference>
<dbReference type="Proteomes" id="UP000188879">
    <property type="component" value="Unassembled WGS sequence"/>
</dbReference>
<evidence type="ECO:0008006" key="3">
    <source>
        <dbReference type="Google" id="ProtNLM"/>
    </source>
</evidence>
<dbReference type="EMBL" id="MLCO01000136">
    <property type="protein sequence ID" value="ONG52607.1"/>
    <property type="molecule type" value="Genomic_DNA"/>
</dbReference>
<reference evidence="1 2" key="1">
    <citation type="submission" date="2016-10" db="EMBL/GenBank/DDBJ databases">
        <title>Draft Genome sequence of Roseomonas sp. strain M3.</title>
        <authorList>
            <person name="Subhash Y."/>
            <person name="Lee S."/>
        </authorList>
    </citation>
    <scope>NUCLEOTIDE SEQUENCE [LARGE SCALE GENOMIC DNA]</scope>
    <source>
        <strain evidence="1 2">M3</strain>
    </source>
</reference>
<protein>
    <recommendedName>
        <fullName evidence="3">Amidoligase enzyme</fullName>
    </recommendedName>
</protein>
<keyword evidence="2" id="KW-1185">Reference proteome</keyword>
<sequence length="343" mass="37086">MPSPIGWRIGVEVELLAPPGRSRRDLAQRLAERCGGSLRRIFHPQAEHGPGPERRVFETLTLGFAIEDAAGHPVARCVDDLTLQADLERRAAPRPGWYRIAVDDARLARLLARHCDAEAPIGDVLAPGLDLFGGRLEEKPGGIHRLADPAGASVALAAPLPGGRERPCEIITPPLEDNHAAALSALLEPAQALGFLLPQEGAVHLHFDAAPFADAARLQALIRLVAERSAALRALCGTNPQCRRLGPYDEEMLEAALDPGFARLPWPEAAARLLRAGAQKFCDVNIVNLLAGDAQKRTIEIRLLPPTLDAARILRWAGFFEEMLRGLLAGSHHGTEQPWPSMA</sequence>
<gene>
    <name evidence="1" type="ORF">BKE38_14180</name>
</gene>
<proteinExistence type="predicted"/>
<name>A0A1V2H1V0_9PROT</name>
<dbReference type="RefSeq" id="WP_076957999.1">
    <property type="nucleotide sequence ID" value="NZ_MLCO01000136.1"/>
</dbReference>
<accession>A0A1V2H1V0</accession>
<evidence type="ECO:0000313" key="2">
    <source>
        <dbReference type="Proteomes" id="UP000188879"/>
    </source>
</evidence>
<dbReference type="Pfam" id="PF12224">
    <property type="entry name" value="Amidoligase_2"/>
    <property type="match status" value="1"/>
</dbReference>
<dbReference type="AlphaFoldDB" id="A0A1V2H1V0"/>
<evidence type="ECO:0000313" key="1">
    <source>
        <dbReference type="EMBL" id="ONG52607.1"/>
    </source>
</evidence>
<dbReference type="OrthoDB" id="569444at2"/>
<organism evidence="1 2">
    <name type="scientific">Teichococcus deserti</name>
    <dbReference type="NCBI Taxonomy" id="1817963"/>
    <lineage>
        <taxon>Bacteria</taxon>
        <taxon>Pseudomonadati</taxon>
        <taxon>Pseudomonadota</taxon>
        <taxon>Alphaproteobacteria</taxon>
        <taxon>Acetobacterales</taxon>
        <taxon>Roseomonadaceae</taxon>
        <taxon>Roseomonas</taxon>
    </lineage>
</organism>